<comment type="caution">
    <text evidence="1">The sequence shown here is derived from an EMBL/GenBank/DDBJ whole genome shotgun (WGS) entry which is preliminary data.</text>
</comment>
<keyword evidence="2" id="KW-1185">Reference proteome</keyword>
<dbReference type="EMBL" id="JBBMEW010000001">
    <property type="protein sequence ID" value="MEQ2525498.1"/>
    <property type="molecule type" value="Genomic_DNA"/>
</dbReference>
<protein>
    <submittedName>
        <fullName evidence="1">Uncharacterized protein</fullName>
    </submittedName>
</protein>
<organism evidence="1 2">
    <name type="scientific">Robertmurraya yapensis</name>
    <name type="common">ex Hitch et al 2024</name>
    <dbReference type="NCBI Taxonomy" id="3133160"/>
    <lineage>
        <taxon>Bacteria</taxon>
        <taxon>Bacillati</taxon>
        <taxon>Bacillota</taxon>
        <taxon>Bacilli</taxon>
        <taxon>Bacillales</taxon>
        <taxon>Bacillaceae</taxon>
        <taxon>Robertmurraya</taxon>
    </lineage>
</organism>
<gene>
    <name evidence="1" type="ORF">WMO40_02205</name>
</gene>
<proteinExistence type="predicted"/>
<evidence type="ECO:0000313" key="2">
    <source>
        <dbReference type="Proteomes" id="UP001439875"/>
    </source>
</evidence>
<dbReference type="Proteomes" id="UP001439875">
    <property type="component" value="Unassembled WGS sequence"/>
</dbReference>
<name>A0ACC6S664_9BACI</name>
<reference evidence="1" key="1">
    <citation type="submission" date="2024-03" db="EMBL/GenBank/DDBJ databases">
        <title>Human intestinal bacterial collection.</title>
        <authorList>
            <person name="Pauvert C."/>
            <person name="Hitch T.C.A."/>
            <person name="Clavel T."/>
        </authorList>
    </citation>
    <scope>NUCLEOTIDE SEQUENCE</scope>
    <source>
        <strain evidence="1">CLA-AA-H227</strain>
    </source>
</reference>
<sequence>MKDFQTLKFLDIFKFLFVKLGIDYGVMRRILQVKLLMDQRRVPTIFNQTGKKKEKDQNYFIKGLWMYVLYGALLIPFMILGESYLFQTSIIFGIVMFLIMTSMISDFSSVLLDIRDKTVLATKPVERKTISMAKTIHVCIYLFFLSGALTLPSIIAGLIKHGILFTLLFLIEIIFIDLLIVVLTALIYFVILKFFDGEKLKDIINLCSNRINNRLSYWLSIRRAFV</sequence>
<evidence type="ECO:0000313" key="1">
    <source>
        <dbReference type="EMBL" id="MEQ2525498.1"/>
    </source>
</evidence>
<accession>A0ACC6S664</accession>